<organism evidence="8 9">
    <name type="scientific">Thiospirochaeta perfilievii</name>
    <dbReference type="NCBI Taxonomy" id="252967"/>
    <lineage>
        <taxon>Bacteria</taxon>
        <taxon>Pseudomonadati</taxon>
        <taxon>Spirochaetota</taxon>
        <taxon>Spirochaetia</taxon>
        <taxon>Spirochaetales</taxon>
        <taxon>Spirochaetaceae</taxon>
        <taxon>Thiospirochaeta</taxon>
    </lineage>
</organism>
<accession>A0A5C1QG85</accession>
<evidence type="ECO:0000313" key="8">
    <source>
        <dbReference type="EMBL" id="QEN05232.1"/>
    </source>
</evidence>
<feature type="modified residue" description="4-aspartylphosphate" evidence="5">
    <location>
        <position position="683"/>
    </location>
</feature>
<evidence type="ECO:0000256" key="5">
    <source>
        <dbReference type="PROSITE-ProRule" id="PRU00169"/>
    </source>
</evidence>
<dbReference type="InterPro" id="IPR003661">
    <property type="entry name" value="HisK_dim/P_dom"/>
</dbReference>
<dbReference type="CDD" id="cd17546">
    <property type="entry name" value="REC_hyHK_CKI1_RcsC-like"/>
    <property type="match status" value="1"/>
</dbReference>
<evidence type="ECO:0000256" key="4">
    <source>
        <dbReference type="ARBA" id="ARBA00023012"/>
    </source>
</evidence>
<dbReference type="EC" id="2.7.13.3" evidence="2"/>
<evidence type="ECO:0000259" key="7">
    <source>
        <dbReference type="PROSITE" id="PS50110"/>
    </source>
</evidence>
<sequence length="866" mass="99854">MFRKRILIILLLFSIVSLFSQNGVLQINLNNWEREENYFSNNFNLGLLDQYKKSIRTTHFELPEKFNNRLLYLKVERHLGLSYIYLNNKLISNIGSYIHVKNSDVSHILTVGIPPSLLEKSKPNKLQVVSYGLKKSKIPKMFISSEQQLPWYISFYKWLKQVQSLTYTLLIIVFIFSYAYFRKNGENLSNYLYLISLILFLMHFLLNGLEDSNLLKDNLSSIKPILSLLAWLLFILYHTVKRSVWETKQILTTSVIIGLALLSLSVSYSLHIKKIGINEVINTLLFITNIGFLLILLKKPMKDSRILNTSVIISLVLHLGNIIMINILHKPDFGLASTAIISVLIGYYITHFKDISDKIESNKLYSSKLFDTIEKNKLEISRKEHHISELKNINEEITRDKAIFFTTLGRNLRAPLNSIIGYSETIYTTDDITEVAPLVTEIIIEADKIFQSINNIMDFSTRDFNNNDLLLKDFRMKEIFDNSVYASPLISSFKKQINYNSVGVTDKVLIKGNPLIYKQMVTNILQFLISLNPKDIDYEISNNGITEKYMNLDARFIAHKLQNTDSESITPISNGKDIFTKYIKLYDIKFHEEFNDNDYIINIKFQCGLSDDKTKTSIPNLNVPTKHFLDRNITVLVVEDYLPNLNIVKLHLTKMGCNVLTATNGEDAITLFEKEFVDVILMDIKMPIMDGWEATERIRSTEKGLDTLIVGLTASSLDLDIRHCFESGMDDVQVKPIRKNQLYNKLESLETFKPQEFPTIASLRADYGISKVETETLFTSTINQISKQLEVLEVLISAADDEGIKMEIPVLLHAAAIINAFYFARLIRNFDNAYNKKDHIRVKKVYKRLVETINRVKEDNSDIFRN</sequence>
<dbReference type="InterPro" id="IPR036097">
    <property type="entry name" value="HisK_dim/P_sf"/>
</dbReference>
<feature type="transmembrane region" description="Helical" evidence="6">
    <location>
        <begin position="280"/>
        <end position="297"/>
    </location>
</feature>
<dbReference type="InterPro" id="IPR001789">
    <property type="entry name" value="Sig_transdc_resp-reg_receiver"/>
</dbReference>
<dbReference type="SUPFAM" id="SSF47384">
    <property type="entry name" value="Homodimeric domain of signal transducing histidine kinase"/>
    <property type="match status" value="1"/>
</dbReference>
<dbReference type="PANTHER" id="PTHR45339:SF1">
    <property type="entry name" value="HYBRID SIGNAL TRANSDUCTION HISTIDINE KINASE J"/>
    <property type="match status" value="1"/>
</dbReference>
<dbReference type="SUPFAM" id="SSF52172">
    <property type="entry name" value="CheY-like"/>
    <property type="match status" value="1"/>
</dbReference>
<feature type="transmembrane region" description="Helical" evidence="6">
    <location>
        <begin position="164"/>
        <end position="181"/>
    </location>
</feature>
<dbReference type="PANTHER" id="PTHR45339">
    <property type="entry name" value="HYBRID SIGNAL TRANSDUCTION HISTIDINE KINASE J"/>
    <property type="match status" value="1"/>
</dbReference>
<reference evidence="8 9" key="2">
    <citation type="submission" date="2019-09" db="EMBL/GenBank/DDBJ databases">
        <title>Complete Genome Sequence and Methylome Analysis of free living Spirochaetas.</title>
        <authorList>
            <person name="Leshcheva N."/>
            <person name="Mikheeva N."/>
        </authorList>
    </citation>
    <scope>NUCLEOTIDE SEQUENCE [LARGE SCALE GENOMIC DNA]</scope>
    <source>
        <strain evidence="8 9">P</strain>
    </source>
</reference>
<dbReference type="InterPro" id="IPR011006">
    <property type="entry name" value="CheY-like_superfamily"/>
</dbReference>
<dbReference type="GO" id="GO:0000155">
    <property type="term" value="F:phosphorelay sensor kinase activity"/>
    <property type="evidence" value="ECO:0007669"/>
    <property type="project" value="InterPro"/>
</dbReference>
<feature type="transmembrane region" description="Helical" evidence="6">
    <location>
        <begin position="188"/>
        <end position="209"/>
    </location>
</feature>
<reference evidence="8 9" key="1">
    <citation type="submission" date="2019-02" db="EMBL/GenBank/DDBJ databases">
        <authorList>
            <person name="Fomenkov A."/>
            <person name="Dubinina G."/>
            <person name="Grabovich M."/>
            <person name="Vincze T."/>
            <person name="Roberts R.J."/>
        </authorList>
    </citation>
    <scope>NUCLEOTIDE SEQUENCE [LARGE SCALE GENOMIC DNA]</scope>
    <source>
        <strain evidence="8 9">P</strain>
    </source>
</reference>
<proteinExistence type="predicted"/>
<feature type="transmembrane region" description="Helical" evidence="6">
    <location>
        <begin position="221"/>
        <end position="238"/>
    </location>
</feature>
<dbReference type="Gene3D" id="3.40.50.2300">
    <property type="match status" value="1"/>
</dbReference>
<comment type="catalytic activity">
    <reaction evidence="1">
        <text>ATP + protein L-histidine = ADP + protein N-phospho-L-histidine.</text>
        <dbReference type="EC" id="2.7.13.3"/>
    </reaction>
</comment>
<evidence type="ECO:0000256" key="3">
    <source>
        <dbReference type="ARBA" id="ARBA00022553"/>
    </source>
</evidence>
<evidence type="ECO:0000256" key="2">
    <source>
        <dbReference type="ARBA" id="ARBA00012438"/>
    </source>
</evidence>
<dbReference type="Gene3D" id="1.10.287.130">
    <property type="match status" value="1"/>
</dbReference>
<gene>
    <name evidence="8" type="ORF">EW093_11085</name>
</gene>
<dbReference type="KEGG" id="sper:EW093_11085"/>
<evidence type="ECO:0000256" key="6">
    <source>
        <dbReference type="SAM" id="Phobius"/>
    </source>
</evidence>
<dbReference type="Proteomes" id="UP000323824">
    <property type="component" value="Chromosome"/>
</dbReference>
<keyword evidence="6" id="KW-0812">Transmembrane</keyword>
<dbReference type="Pfam" id="PF00072">
    <property type="entry name" value="Response_reg"/>
    <property type="match status" value="1"/>
</dbReference>
<feature type="domain" description="Response regulatory" evidence="7">
    <location>
        <begin position="634"/>
        <end position="750"/>
    </location>
</feature>
<dbReference type="OrthoDB" id="6192248at2"/>
<keyword evidence="6" id="KW-0472">Membrane</keyword>
<name>A0A5C1QG85_9SPIO</name>
<protein>
    <recommendedName>
        <fullName evidence="2">histidine kinase</fullName>
        <ecNumber evidence="2">2.7.13.3</ecNumber>
    </recommendedName>
</protein>
<dbReference type="PROSITE" id="PS50110">
    <property type="entry name" value="RESPONSE_REGULATORY"/>
    <property type="match status" value="1"/>
</dbReference>
<dbReference type="CDD" id="cd00082">
    <property type="entry name" value="HisKA"/>
    <property type="match status" value="1"/>
</dbReference>
<dbReference type="AlphaFoldDB" id="A0A5C1QG85"/>
<keyword evidence="4" id="KW-0902">Two-component regulatory system</keyword>
<feature type="transmembrane region" description="Helical" evidence="6">
    <location>
        <begin position="250"/>
        <end position="268"/>
    </location>
</feature>
<dbReference type="SMART" id="SM00448">
    <property type="entry name" value="REC"/>
    <property type="match status" value="1"/>
</dbReference>
<dbReference type="EMBL" id="CP035807">
    <property type="protein sequence ID" value="QEN05232.1"/>
    <property type="molecule type" value="Genomic_DNA"/>
</dbReference>
<keyword evidence="6" id="KW-1133">Transmembrane helix</keyword>
<keyword evidence="9" id="KW-1185">Reference proteome</keyword>
<keyword evidence="3 5" id="KW-0597">Phosphoprotein</keyword>
<evidence type="ECO:0000256" key="1">
    <source>
        <dbReference type="ARBA" id="ARBA00000085"/>
    </source>
</evidence>
<feature type="transmembrane region" description="Helical" evidence="6">
    <location>
        <begin position="306"/>
        <end position="327"/>
    </location>
</feature>
<dbReference type="RefSeq" id="WP_149568471.1">
    <property type="nucleotide sequence ID" value="NZ_CP035807.1"/>
</dbReference>
<evidence type="ECO:0000313" key="9">
    <source>
        <dbReference type="Proteomes" id="UP000323824"/>
    </source>
</evidence>